<dbReference type="PROSITE" id="PS50977">
    <property type="entry name" value="HTH_TETR_2"/>
    <property type="match status" value="1"/>
</dbReference>
<keyword evidence="1" id="KW-0805">Transcription regulation</keyword>
<evidence type="ECO:0000256" key="4">
    <source>
        <dbReference type="PROSITE-ProRule" id="PRU00335"/>
    </source>
</evidence>
<feature type="region of interest" description="Disordered" evidence="5">
    <location>
        <begin position="1"/>
        <end position="33"/>
    </location>
</feature>
<dbReference type="STRING" id="1090615.SAMN04515671_1626"/>
<dbReference type="RefSeq" id="WP_172832235.1">
    <property type="nucleotide sequence ID" value="NZ_LT629710.1"/>
</dbReference>
<accession>A0A1H0LDM3</accession>
<gene>
    <name evidence="7" type="ORF">SAMN04515671_1626</name>
</gene>
<dbReference type="SUPFAM" id="SSF48498">
    <property type="entry name" value="Tetracyclin repressor-like, C-terminal domain"/>
    <property type="match status" value="1"/>
</dbReference>
<evidence type="ECO:0000313" key="8">
    <source>
        <dbReference type="Proteomes" id="UP000198741"/>
    </source>
</evidence>
<dbReference type="Gene3D" id="1.10.357.10">
    <property type="entry name" value="Tetracycline Repressor, domain 2"/>
    <property type="match status" value="1"/>
</dbReference>
<dbReference type="InterPro" id="IPR036271">
    <property type="entry name" value="Tet_transcr_reg_TetR-rel_C_sf"/>
</dbReference>
<sequence>MTTNTEDGSTGGEVPIAGPAGGRVRPGRPRSQERRSSILAAAGELMLEGGLPAATMEAIAARAGVSKATIYKWWPSRGAVALEGFMVAVADTWSLSTELSTRDALYGLVQRAVQLFSQGPAGPLMRALAAEAQSQPDIAQALREHWFGPRRALAAVTIRRGIDRGELRADLDVPMALDGLFAPIYYRLLFSHEPLDDDFARQLVQQLLAGISGPGISRGPSS</sequence>
<organism evidence="7 8">
    <name type="scientific">Nakamurella panacisegetis</name>
    <dbReference type="NCBI Taxonomy" id="1090615"/>
    <lineage>
        <taxon>Bacteria</taxon>
        <taxon>Bacillati</taxon>
        <taxon>Actinomycetota</taxon>
        <taxon>Actinomycetes</taxon>
        <taxon>Nakamurellales</taxon>
        <taxon>Nakamurellaceae</taxon>
        <taxon>Nakamurella</taxon>
    </lineage>
</organism>
<keyword evidence="3" id="KW-0804">Transcription</keyword>
<keyword evidence="8" id="KW-1185">Reference proteome</keyword>
<dbReference type="PRINTS" id="PR00455">
    <property type="entry name" value="HTHTETR"/>
</dbReference>
<feature type="domain" description="HTH tetR-type" evidence="6">
    <location>
        <begin position="32"/>
        <end position="92"/>
    </location>
</feature>
<dbReference type="PANTHER" id="PTHR30055">
    <property type="entry name" value="HTH-TYPE TRANSCRIPTIONAL REGULATOR RUTR"/>
    <property type="match status" value="1"/>
</dbReference>
<dbReference type="Pfam" id="PF00440">
    <property type="entry name" value="TetR_N"/>
    <property type="match status" value="1"/>
</dbReference>
<evidence type="ECO:0000256" key="3">
    <source>
        <dbReference type="ARBA" id="ARBA00023163"/>
    </source>
</evidence>
<proteinExistence type="predicted"/>
<dbReference type="PANTHER" id="PTHR30055:SF148">
    <property type="entry name" value="TETR-FAMILY TRANSCRIPTIONAL REGULATOR"/>
    <property type="match status" value="1"/>
</dbReference>
<dbReference type="GO" id="GO:0000976">
    <property type="term" value="F:transcription cis-regulatory region binding"/>
    <property type="evidence" value="ECO:0007669"/>
    <property type="project" value="TreeGrafter"/>
</dbReference>
<dbReference type="Pfam" id="PF16859">
    <property type="entry name" value="TetR_C_11"/>
    <property type="match status" value="1"/>
</dbReference>
<dbReference type="Gene3D" id="1.10.10.60">
    <property type="entry name" value="Homeodomain-like"/>
    <property type="match status" value="1"/>
</dbReference>
<dbReference type="InterPro" id="IPR011075">
    <property type="entry name" value="TetR_C"/>
</dbReference>
<protein>
    <submittedName>
        <fullName evidence="7">DNA-binding transcriptional regulator, AcrR family</fullName>
    </submittedName>
</protein>
<evidence type="ECO:0000256" key="5">
    <source>
        <dbReference type="SAM" id="MobiDB-lite"/>
    </source>
</evidence>
<dbReference type="GO" id="GO:0003700">
    <property type="term" value="F:DNA-binding transcription factor activity"/>
    <property type="evidence" value="ECO:0007669"/>
    <property type="project" value="TreeGrafter"/>
</dbReference>
<dbReference type="SUPFAM" id="SSF46689">
    <property type="entry name" value="Homeodomain-like"/>
    <property type="match status" value="1"/>
</dbReference>
<dbReference type="InterPro" id="IPR050109">
    <property type="entry name" value="HTH-type_TetR-like_transc_reg"/>
</dbReference>
<dbReference type="EMBL" id="LT629710">
    <property type="protein sequence ID" value="SDO66215.1"/>
    <property type="molecule type" value="Genomic_DNA"/>
</dbReference>
<evidence type="ECO:0000256" key="2">
    <source>
        <dbReference type="ARBA" id="ARBA00023125"/>
    </source>
</evidence>
<dbReference type="Proteomes" id="UP000198741">
    <property type="component" value="Chromosome I"/>
</dbReference>
<keyword evidence="2 4" id="KW-0238">DNA-binding</keyword>
<name>A0A1H0LDM3_9ACTN</name>
<dbReference type="InterPro" id="IPR009057">
    <property type="entry name" value="Homeodomain-like_sf"/>
</dbReference>
<evidence type="ECO:0000259" key="6">
    <source>
        <dbReference type="PROSITE" id="PS50977"/>
    </source>
</evidence>
<reference evidence="7 8" key="1">
    <citation type="submission" date="2016-10" db="EMBL/GenBank/DDBJ databases">
        <authorList>
            <person name="de Groot N.N."/>
        </authorList>
    </citation>
    <scope>NUCLEOTIDE SEQUENCE [LARGE SCALE GENOMIC DNA]</scope>
    <source>
        <strain evidence="8">P4-7,KCTC 19426,CECT 7604</strain>
    </source>
</reference>
<evidence type="ECO:0000256" key="1">
    <source>
        <dbReference type="ARBA" id="ARBA00023015"/>
    </source>
</evidence>
<dbReference type="AlphaFoldDB" id="A0A1H0LDM3"/>
<feature type="DNA-binding region" description="H-T-H motif" evidence="4">
    <location>
        <begin position="55"/>
        <end position="74"/>
    </location>
</feature>
<evidence type="ECO:0000313" key="7">
    <source>
        <dbReference type="EMBL" id="SDO66215.1"/>
    </source>
</evidence>
<dbReference type="InterPro" id="IPR001647">
    <property type="entry name" value="HTH_TetR"/>
</dbReference>